<evidence type="ECO:0000313" key="3">
    <source>
        <dbReference type="Proteomes" id="UP000176598"/>
    </source>
</evidence>
<dbReference type="GO" id="GO:0070402">
    <property type="term" value="F:NADPH binding"/>
    <property type="evidence" value="ECO:0007669"/>
    <property type="project" value="TreeGrafter"/>
</dbReference>
<feature type="region of interest" description="Disordered" evidence="1">
    <location>
        <begin position="1"/>
        <end position="22"/>
    </location>
</feature>
<name>A0A1F7UQ27_9BACT</name>
<dbReference type="PANTHER" id="PTHR34934">
    <property type="entry name" value="FLAVIN-DEPENDENT THYMIDYLATE SYNTHASE"/>
    <property type="match status" value="1"/>
</dbReference>
<dbReference type="InterPro" id="IPR003669">
    <property type="entry name" value="Thymidylate_synthase_ThyX"/>
</dbReference>
<dbReference type="GO" id="GO:0050797">
    <property type="term" value="F:thymidylate synthase (FAD) activity"/>
    <property type="evidence" value="ECO:0007669"/>
    <property type="project" value="InterPro"/>
</dbReference>
<gene>
    <name evidence="2" type="ORF">A3F28_00650</name>
</gene>
<evidence type="ECO:0000313" key="2">
    <source>
        <dbReference type="EMBL" id="OGL79808.1"/>
    </source>
</evidence>
<dbReference type="AlphaFoldDB" id="A0A1F7UQ27"/>
<organism evidence="2 3">
    <name type="scientific">Candidatus Uhrbacteria bacterium RIFCSPHIGHO2_12_FULL_57_11</name>
    <dbReference type="NCBI Taxonomy" id="1802398"/>
    <lineage>
        <taxon>Bacteria</taxon>
        <taxon>Candidatus Uhriibacteriota</taxon>
    </lineage>
</organism>
<protein>
    <recommendedName>
        <fullName evidence="4">Thymidylate synthase, flavin-dependent</fullName>
    </recommendedName>
</protein>
<dbReference type="Pfam" id="PF02511">
    <property type="entry name" value="Thy1"/>
    <property type="match status" value="2"/>
</dbReference>
<comment type="caution">
    <text evidence="2">The sequence shown here is derived from an EMBL/GenBank/DDBJ whole genome shotgun (WGS) entry which is preliminary data.</text>
</comment>
<dbReference type="Gene3D" id="3.30.1360.170">
    <property type="match status" value="2"/>
</dbReference>
<dbReference type="Proteomes" id="UP000176598">
    <property type="component" value="Unassembled WGS sequence"/>
</dbReference>
<dbReference type="EMBL" id="MGEG01000005">
    <property type="protein sequence ID" value="OGL79808.1"/>
    <property type="molecule type" value="Genomic_DNA"/>
</dbReference>
<sequence>METSGDQKAAETPETSDLGNERQIYTLREDEHLTPEVIAVAFAKCSRSPASFRANAAEITAEKSAEFHEKWVVGYGHGSVAEHATLHVAFENVSNVATKVIEDCRLASYTEKSTRYQVYDRNRYYKPRAIMESNHADRYVETMDSLFDIYLALAPIMMEFMRKKHPKPEEMKDRLYEGVTKARACDAIRYLLPAATLTNLGMTANARVFEWAITKFYSHPLEEMREIADELKRVTLGVTPTLVKYASPIPYLQETAPALAALEREFTADFREIDPTEAVRIVEFDPQAEIKIITSLLYRAGHYSYDQIRERVEIMSREEKERVIDEALSRRGPHDQTLREFEHAYYTFDILMDYGAFRDVQRHRMATQTNQEITVLHGYDVPPDIIEAGKEEIFRGAMERAAELYQAIRTDLPREAQYCVPMAFRKRVLITWNLRELHNFIPLRSGKKGHPSYRRIAQLCWEKLNEVHPLLARYVRVDMSDETISTVGNKPQAIGSL</sequence>
<proteinExistence type="predicted"/>
<evidence type="ECO:0000256" key="1">
    <source>
        <dbReference type="SAM" id="MobiDB-lite"/>
    </source>
</evidence>
<dbReference type="InterPro" id="IPR036098">
    <property type="entry name" value="Thymidylate_synthase_ThyX_sf"/>
</dbReference>
<dbReference type="PANTHER" id="PTHR34934:SF1">
    <property type="entry name" value="FLAVIN-DEPENDENT THYMIDYLATE SYNTHASE"/>
    <property type="match status" value="1"/>
</dbReference>
<accession>A0A1F7UQ27</accession>
<dbReference type="GO" id="GO:0004799">
    <property type="term" value="F:thymidylate synthase activity"/>
    <property type="evidence" value="ECO:0007669"/>
    <property type="project" value="TreeGrafter"/>
</dbReference>
<dbReference type="CDD" id="cd20175">
    <property type="entry name" value="ThyX"/>
    <property type="match status" value="2"/>
</dbReference>
<dbReference type="GO" id="GO:0050660">
    <property type="term" value="F:flavin adenine dinucleotide binding"/>
    <property type="evidence" value="ECO:0007669"/>
    <property type="project" value="InterPro"/>
</dbReference>
<dbReference type="GO" id="GO:0006231">
    <property type="term" value="P:dTMP biosynthetic process"/>
    <property type="evidence" value="ECO:0007669"/>
    <property type="project" value="InterPro"/>
</dbReference>
<reference evidence="2 3" key="1">
    <citation type="journal article" date="2016" name="Nat. Commun.">
        <title>Thousands of microbial genomes shed light on interconnected biogeochemical processes in an aquifer system.</title>
        <authorList>
            <person name="Anantharaman K."/>
            <person name="Brown C.T."/>
            <person name="Hug L.A."/>
            <person name="Sharon I."/>
            <person name="Castelle C.J."/>
            <person name="Probst A.J."/>
            <person name="Thomas B.C."/>
            <person name="Singh A."/>
            <person name="Wilkins M.J."/>
            <person name="Karaoz U."/>
            <person name="Brodie E.L."/>
            <person name="Williams K.H."/>
            <person name="Hubbard S.S."/>
            <person name="Banfield J.F."/>
        </authorList>
    </citation>
    <scope>NUCLEOTIDE SEQUENCE [LARGE SCALE GENOMIC DNA]</scope>
</reference>
<dbReference type="PROSITE" id="PS51331">
    <property type="entry name" value="THYX"/>
    <property type="match status" value="2"/>
</dbReference>
<evidence type="ECO:0008006" key="4">
    <source>
        <dbReference type="Google" id="ProtNLM"/>
    </source>
</evidence>
<dbReference type="SUPFAM" id="SSF69796">
    <property type="entry name" value="Thymidylate synthase-complementing protein Thy1"/>
    <property type="match status" value="2"/>
</dbReference>